<dbReference type="Proteomes" id="UP000001628">
    <property type="component" value="Unassembled WGS sequence"/>
</dbReference>
<dbReference type="KEGG" id="pbn:PADG_04212"/>
<reference evidence="1 2" key="1">
    <citation type="journal article" date="2011" name="PLoS Genet.">
        <title>Comparative genomic analysis of human fungal pathogens causing paracoccidioidomycosis.</title>
        <authorList>
            <person name="Desjardins C.A."/>
            <person name="Champion M.D."/>
            <person name="Holder J.W."/>
            <person name="Muszewska A."/>
            <person name="Goldberg J."/>
            <person name="Bailao A.M."/>
            <person name="Brigido M.M."/>
            <person name="Ferreira M.E."/>
            <person name="Garcia A.M."/>
            <person name="Grynberg M."/>
            <person name="Gujja S."/>
            <person name="Heiman D.I."/>
            <person name="Henn M.R."/>
            <person name="Kodira C.D."/>
            <person name="Leon-Narvaez H."/>
            <person name="Longo L.V."/>
            <person name="Ma L.J."/>
            <person name="Malavazi I."/>
            <person name="Matsuo A.L."/>
            <person name="Morais F.V."/>
            <person name="Pereira M."/>
            <person name="Rodriguez-Brito S."/>
            <person name="Sakthikumar S."/>
            <person name="Salem-Izacc S.M."/>
            <person name="Sykes S.M."/>
            <person name="Teixeira M.M."/>
            <person name="Vallejo M.C."/>
            <person name="Walter M.E."/>
            <person name="Yandava C."/>
            <person name="Young S."/>
            <person name="Zeng Q."/>
            <person name="Zucker J."/>
            <person name="Felipe M.S."/>
            <person name="Goldman G.H."/>
            <person name="Haas B.J."/>
            <person name="McEwen J.G."/>
            <person name="Nino-Vega G."/>
            <person name="Puccia R."/>
            <person name="San-Blas G."/>
            <person name="Soares C.M."/>
            <person name="Birren B.W."/>
            <person name="Cuomo C.A."/>
        </authorList>
    </citation>
    <scope>NUCLEOTIDE SEQUENCE [LARGE SCALE GENOMIC DNA]</scope>
    <source>
        <strain evidence="1 2">Pb18</strain>
    </source>
</reference>
<organism evidence="1 2">
    <name type="scientific">Paracoccidioides brasiliensis (strain Pb18)</name>
    <dbReference type="NCBI Taxonomy" id="502780"/>
    <lineage>
        <taxon>Eukaryota</taxon>
        <taxon>Fungi</taxon>
        <taxon>Dikarya</taxon>
        <taxon>Ascomycota</taxon>
        <taxon>Pezizomycotina</taxon>
        <taxon>Eurotiomycetes</taxon>
        <taxon>Eurotiomycetidae</taxon>
        <taxon>Onygenales</taxon>
        <taxon>Ajellomycetaceae</taxon>
        <taxon>Paracoccidioides</taxon>
    </lineage>
</organism>
<gene>
    <name evidence="1" type="ORF">PADG_04212</name>
</gene>
<dbReference type="HOGENOM" id="CLU_1993308_0_0_1"/>
<dbReference type="EMBL" id="KN275960">
    <property type="protein sequence ID" value="EEH48128.2"/>
    <property type="molecule type" value="Genomic_DNA"/>
</dbReference>
<keyword evidence="2" id="KW-1185">Reference proteome</keyword>
<evidence type="ECO:0000313" key="1">
    <source>
        <dbReference type="EMBL" id="EEH48128.2"/>
    </source>
</evidence>
<dbReference type="InParanoid" id="C1GAC6"/>
<dbReference type="GeneID" id="22583383"/>
<accession>C1GAC6</accession>
<dbReference type="RefSeq" id="XP_010759367.1">
    <property type="nucleotide sequence ID" value="XM_010761065.1"/>
</dbReference>
<name>C1GAC6_PARBD</name>
<dbReference type="VEuPathDB" id="FungiDB:PADG_04212"/>
<dbReference type="OrthoDB" id="429143at2759"/>
<protein>
    <submittedName>
        <fullName evidence="1">Uncharacterized protein</fullName>
    </submittedName>
</protein>
<dbReference type="STRING" id="502780.C1GAC6"/>
<evidence type="ECO:0000313" key="2">
    <source>
        <dbReference type="Proteomes" id="UP000001628"/>
    </source>
</evidence>
<sequence length="125" mass="13771">MVFAPKTSNSNSENCSGKCLPNATPCLSYWQRTTRPFPLLYASREEKVVSSRLTISGINWKDVIILEARKAESGAGSQNIGHIRPGLDPTILNFPPDALRGFTAYSKTHGKEQALIIIANERLLL</sequence>
<proteinExistence type="predicted"/>
<dbReference type="AlphaFoldDB" id="C1GAC6"/>